<dbReference type="Proteomes" id="UP001321804">
    <property type="component" value="Chromosome"/>
</dbReference>
<dbReference type="RefSeq" id="WP_317695091.1">
    <property type="nucleotide sequence ID" value="NZ_AP026801.1"/>
</dbReference>
<evidence type="ECO:0000313" key="1">
    <source>
        <dbReference type="EMBL" id="BDR56713.1"/>
    </source>
</evidence>
<dbReference type="AlphaFoldDB" id="A0AAU9CZL1"/>
<organism evidence="1 2">
    <name type="scientific">Xylocopilactobacillus apis</name>
    <dbReference type="NCBI Taxonomy" id="2932183"/>
    <lineage>
        <taxon>Bacteria</taxon>
        <taxon>Bacillati</taxon>
        <taxon>Bacillota</taxon>
        <taxon>Bacilli</taxon>
        <taxon>Lactobacillales</taxon>
        <taxon>Lactobacillaceae</taxon>
        <taxon>Xylocopilactobacillus</taxon>
    </lineage>
</organism>
<accession>A0AAU9CZL1</accession>
<evidence type="ECO:0000313" key="2">
    <source>
        <dbReference type="Proteomes" id="UP001321804"/>
    </source>
</evidence>
<sequence>MHNSRQKAFEEISKVVPRSKQIFIEQRQTPPQTYSLEFPKSYDTFVTTKKDYEHWKKLVLKRGKFFDTSHDNKNLKEDVKDIKNYEIVYGSSQPASGSNPQEDLKMWSGQKNGNYGIDLDTKSSPLNQNHFKTWEEALKFMYDNFAYLPSESDLVKKWRFPADTVKRLSNYRKSLGK</sequence>
<reference evidence="1 2" key="1">
    <citation type="journal article" date="2023" name="Microbiol. Spectr.">
        <title>Symbiosis of Carpenter Bees with Uncharacterized Lactic Acid Bacteria Showing NAD Auxotrophy.</title>
        <authorList>
            <person name="Kawasaki S."/>
            <person name="Ozawa K."/>
            <person name="Mori T."/>
            <person name="Yamamoto A."/>
            <person name="Ito M."/>
            <person name="Ohkuma M."/>
            <person name="Sakamoto M."/>
            <person name="Matsutani M."/>
        </authorList>
    </citation>
    <scope>NUCLEOTIDE SEQUENCE [LARGE SCALE GENOMIC DNA]</scope>
    <source>
        <strain evidence="1 2">KimC2</strain>
    </source>
</reference>
<dbReference type="EMBL" id="AP026801">
    <property type="protein sequence ID" value="BDR56713.1"/>
    <property type="molecule type" value="Genomic_DNA"/>
</dbReference>
<protein>
    <submittedName>
        <fullName evidence="1">Uncharacterized protein</fullName>
    </submittedName>
</protein>
<keyword evidence="2" id="KW-1185">Reference proteome</keyword>
<gene>
    <name evidence="1" type="ORF">KIMC2_12750</name>
</gene>
<name>A0AAU9CZL1_9LACO</name>
<proteinExistence type="predicted"/>
<dbReference type="KEGG" id="xak:KIMC2_12750"/>